<feature type="transmembrane region" description="Helical" evidence="1">
    <location>
        <begin position="187"/>
        <end position="204"/>
    </location>
</feature>
<evidence type="ECO:0000313" key="2">
    <source>
        <dbReference type="EMBL" id="SEN39989.1"/>
    </source>
</evidence>
<accession>A0A1H8G7Z5</accession>
<protein>
    <submittedName>
        <fullName evidence="2">Uncharacterized protein</fullName>
    </submittedName>
</protein>
<evidence type="ECO:0000256" key="1">
    <source>
        <dbReference type="SAM" id="Phobius"/>
    </source>
</evidence>
<sequence>MDFWRRLPPRMRLLVVTGFVALIVVVGAQFHVSSQGDRSSTYPKGYRGGTCTIETEALLVGYSAYFIPSDYEIPNDPTSAKAVPVLCGKVPSPGTLNVTLDLLYPESARHVPLALRLVKLSDKNGEQELLSIPPQAYESGTLTQAFKFDSVGQYALYLDGKRPAGTEFKLQIPIKVGTDWKDYVAKYWPQALVFLFIVIVLSNWKRIFG</sequence>
<evidence type="ECO:0000313" key="3">
    <source>
        <dbReference type="Proteomes" id="UP000183898"/>
    </source>
</evidence>
<dbReference type="AlphaFoldDB" id="A0A1H8G7Z5"/>
<gene>
    <name evidence="2" type="ORF">SAMN05216404_104123</name>
</gene>
<dbReference type="Proteomes" id="UP000183898">
    <property type="component" value="Unassembled WGS sequence"/>
</dbReference>
<keyword evidence="1" id="KW-0812">Transmembrane</keyword>
<proteinExistence type="predicted"/>
<keyword evidence="1" id="KW-1133">Transmembrane helix</keyword>
<dbReference type="RefSeq" id="WP_074745360.1">
    <property type="nucleotide sequence ID" value="NZ_FOCT01000004.1"/>
</dbReference>
<reference evidence="2 3" key="1">
    <citation type="submission" date="2016-10" db="EMBL/GenBank/DDBJ databases">
        <authorList>
            <person name="de Groot N.N."/>
        </authorList>
    </citation>
    <scope>NUCLEOTIDE SEQUENCE [LARGE SCALE GENOMIC DNA]</scope>
    <source>
        <strain evidence="2 3">Nl18</strain>
    </source>
</reference>
<organism evidence="2 3">
    <name type="scientific">Nitrosospira multiformis</name>
    <dbReference type="NCBI Taxonomy" id="1231"/>
    <lineage>
        <taxon>Bacteria</taxon>
        <taxon>Pseudomonadati</taxon>
        <taxon>Pseudomonadota</taxon>
        <taxon>Betaproteobacteria</taxon>
        <taxon>Nitrosomonadales</taxon>
        <taxon>Nitrosomonadaceae</taxon>
        <taxon>Nitrosospira</taxon>
    </lineage>
</organism>
<keyword evidence="1" id="KW-0472">Membrane</keyword>
<dbReference type="EMBL" id="FOCT01000004">
    <property type="protein sequence ID" value="SEN39989.1"/>
    <property type="molecule type" value="Genomic_DNA"/>
</dbReference>
<name>A0A1H8G7Z5_9PROT</name>